<evidence type="ECO:0000256" key="1">
    <source>
        <dbReference type="SAM" id="SignalP"/>
    </source>
</evidence>
<protein>
    <submittedName>
        <fullName evidence="3">Spore Coat Protein U domain protein</fullName>
    </submittedName>
</protein>
<dbReference type="AlphaFoldDB" id="A0A1B2AG87"/>
<organism evidence="3 4">
    <name type="scientific">Tsuneonella dongtanensis</name>
    <dbReference type="NCBI Taxonomy" id="692370"/>
    <lineage>
        <taxon>Bacteria</taxon>
        <taxon>Pseudomonadati</taxon>
        <taxon>Pseudomonadota</taxon>
        <taxon>Alphaproteobacteria</taxon>
        <taxon>Sphingomonadales</taxon>
        <taxon>Erythrobacteraceae</taxon>
        <taxon>Tsuneonella</taxon>
    </lineage>
</organism>
<evidence type="ECO:0000313" key="3">
    <source>
        <dbReference type="EMBL" id="ANY21160.1"/>
    </source>
</evidence>
<keyword evidence="3" id="KW-0946">Virion</keyword>
<gene>
    <name evidence="3" type="ORF">A6F68_02667</name>
</gene>
<dbReference type="Pfam" id="PF05229">
    <property type="entry name" value="SCPU"/>
    <property type="match status" value="1"/>
</dbReference>
<dbReference type="PANTHER" id="PTHR37089">
    <property type="entry name" value="PROTEIN U-RELATED"/>
    <property type="match status" value="1"/>
</dbReference>
<reference evidence="3 4" key="1">
    <citation type="submission" date="2016-07" db="EMBL/GenBank/DDBJ databases">
        <title>Complete genome sequence of Altererythrobacter dongtanensis KCTC 22672, a type strain with esterase isolated from tidal flat.</title>
        <authorList>
            <person name="Cheng H."/>
            <person name="Wu Y.-H."/>
            <person name="Zhou P."/>
            <person name="Huo Y.-Y."/>
            <person name="Wang C.-S."/>
            <person name="Xu X.-W."/>
        </authorList>
    </citation>
    <scope>NUCLEOTIDE SEQUENCE [LARGE SCALE GENOMIC DNA]</scope>
    <source>
        <strain evidence="3 4">KCTC 22672</strain>
    </source>
</reference>
<feature type="signal peptide" evidence="1">
    <location>
        <begin position="1"/>
        <end position="18"/>
    </location>
</feature>
<dbReference type="SMART" id="SM00972">
    <property type="entry name" value="SCPU"/>
    <property type="match status" value="1"/>
</dbReference>
<feature type="domain" description="Spore coat protein U/FanG" evidence="2">
    <location>
        <begin position="28"/>
        <end position="153"/>
    </location>
</feature>
<accession>A0A1B2AG87</accession>
<evidence type="ECO:0000313" key="4">
    <source>
        <dbReference type="Proteomes" id="UP000092932"/>
    </source>
</evidence>
<evidence type="ECO:0000259" key="2">
    <source>
        <dbReference type="Pfam" id="PF05229"/>
    </source>
</evidence>
<dbReference type="KEGG" id="ado:A6F68_02667"/>
<dbReference type="EMBL" id="CP016591">
    <property type="protein sequence ID" value="ANY21160.1"/>
    <property type="molecule type" value="Genomic_DNA"/>
</dbReference>
<name>A0A1B2AG87_9SPHN</name>
<dbReference type="RefSeq" id="WP_067681031.1">
    <property type="nucleotide sequence ID" value="NZ_CP016591.1"/>
</dbReference>
<dbReference type="InterPro" id="IPR053167">
    <property type="entry name" value="Spore_coat_component"/>
</dbReference>
<dbReference type="STRING" id="692370.A6F68_02667"/>
<dbReference type="OrthoDB" id="7427886at2"/>
<dbReference type="Proteomes" id="UP000092932">
    <property type="component" value="Chromosome"/>
</dbReference>
<proteinExistence type="predicted"/>
<keyword evidence="3" id="KW-0167">Capsid protein</keyword>
<sequence length="156" mass="16045">MTARPMAIATLAATLALAAPVCAEERSATMRVSLVIRPSCSVSASPMTFDASEGSGADAESRIAVACNGEVPFAVALDGGHNEAGSQRRLAGVSGFVPYTIFMDPARQRPWDRETAVPAVTSNGLHHLTAYGRVDGEATVGAGGSYTDTVTVTVAF</sequence>
<dbReference type="InterPro" id="IPR007893">
    <property type="entry name" value="Spore_coat_U/FanG"/>
</dbReference>
<keyword evidence="1" id="KW-0732">Signal</keyword>
<feature type="chain" id="PRO_5008534208" evidence="1">
    <location>
        <begin position="19"/>
        <end position="156"/>
    </location>
</feature>
<keyword evidence="4" id="KW-1185">Reference proteome</keyword>